<dbReference type="GO" id="GO:0004252">
    <property type="term" value="F:serine-type endopeptidase activity"/>
    <property type="evidence" value="ECO:0007669"/>
    <property type="project" value="InterPro"/>
</dbReference>
<accession>A0A9N9BF44</accession>
<evidence type="ECO:0000313" key="3">
    <source>
        <dbReference type="EMBL" id="CAG8561663.1"/>
    </source>
</evidence>
<feature type="chain" id="PRO_5040352103" evidence="1">
    <location>
        <begin position="22"/>
        <end position="292"/>
    </location>
</feature>
<dbReference type="InterPro" id="IPR018114">
    <property type="entry name" value="TRYPSIN_HIS"/>
</dbReference>
<keyword evidence="1" id="KW-0732">Signal</keyword>
<feature type="signal peptide" evidence="1">
    <location>
        <begin position="1"/>
        <end position="21"/>
    </location>
</feature>
<dbReference type="EMBL" id="CAJVPY010002474">
    <property type="protein sequence ID" value="CAG8561663.1"/>
    <property type="molecule type" value="Genomic_DNA"/>
</dbReference>
<dbReference type="InterPro" id="IPR009003">
    <property type="entry name" value="Peptidase_S1_PA"/>
</dbReference>
<dbReference type="SUPFAM" id="SSF50494">
    <property type="entry name" value="Trypsin-like serine proteases"/>
    <property type="match status" value="1"/>
</dbReference>
<sequence length="292" mass="32542">MNKKYITHILILLIIIENAFTQSIISKTYNVENTIDYWTEERMANAKPLLSSNKLNKTVSNDRKDSFANVPDLNNSEILTDKPLAVGKLFFTSHGESYTCTASVIDTSDGNIGITAAHCLYAEGEFSEDVIFYPGYDNGKPSRLGKIVVLKISVPNNYINFEDDDYGAILFKYQGKLKDHTGSFGWGLNPPDQVKIVAWGYPAIGDMNCGEGTTDGKTCCIWRGDATLEHPPARRVPAYFGKGSSGGPWIMKETLPHYLGYLIGVTAYHIDEHSEYSDVLNFALVRQLIKFE</sequence>
<name>A0A9N9BF44_9GLOM</name>
<dbReference type="Gene3D" id="2.40.10.10">
    <property type="entry name" value="Trypsin-like serine proteases"/>
    <property type="match status" value="2"/>
</dbReference>
<dbReference type="GO" id="GO:0006508">
    <property type="term" value="P:proteolysis"/>
    <property type="evidence" value="ECO:0007669"/>
    <property type="project" value="InterPro"/>
</dbReference>
<evidence type="ECO:0000259" key="2">
    <source>
        <dbReference type="Pfam" id="PF00089"/>
    </source>
</evidence>
<dbReference type="OrthoDB" id="10037376at2759"/>
<reference evidence="3" key="1">
    <citation type="submission" date="2021-06" db="EMBL/GenBank/DDBJ databases">
        <authorList>
            <person name="Kallberg Y."/>
            <person name="Tangrot J."/>
            <person name="Rosling A."/>
        </authorList>
    </citation>
    <scope>NUCLEOTIDE SEQUENCE</scope>
    <source>
        <strain evidence="3">MA453B</strain>
    </source>
</reference>
<dbReference type="PROSITE" id="PS00134">
    <property type="entry name" value="TRYPSIN_HIS"/>
    <property type="match status" value="1"/>
</dbReference>
<keyword evidence="4" id="KW-1185">Reference proteome</keyword>
<gene>
    <name evidence="3" type="ORF">DERYTH_LOCUS5767</name>
</gene>
<proteinExistence type="predicted"/>
<organism evidence="3 4">
    <name type="scientific">Dentiscutata erythropus</name>
    <dbReference type="NCBI Taxonomy" id="1348616"/>
    <lineage>
        <taxon>Eukaryota</taxon>
        <taxon>Fungi</taxon>
        <taxon>Fungi incertae sedis</taxon>
        <taxon>Mucoromycota</taxon>
        <taxon>Glomeromycotina</taxon>
        <taxon>Glomeromycetes</taxon>
        <taxon>Diversisporales</taxon>
        <taxon>Gigasporaceae</taxon>
        <taxon>Dentiscutata</taxon>
    </lineage>
</organism>
<dbReference type="AlphaFoldDB" id="A0A9N9BF44"/>
<dbReference type="InterPro" id="IPR043504">
    <property type="entry name" value="Peptidase_S1_PA_chymotrypsin"/>
</dbReference>
<comment type="caution">
    <text evidence="3">The sequence shown here is derived from an EMBL/GenBank/DDBJ whole genome shotgun (WGS) entry which is preliminary data.</text>
</comment>
<evidence type="ECO:0000313" key="4">
    <source>
        <dbReference type="Proteomes" id="UP000789405"/>
    </source>
</evidence>
<evidence type="ECO:0000256" key="1">
    <source>
        <dbReference type="SAM" id="SignalP"/>
    </source>
</evidence>
<dbReference type="Pfam" id="PF00089">
    <property type="entry name" value="Trypsin"/>
    <property type="match status" value="1"/>
</dbReference>
<protein>
    <submittedName>
        <fullName evidence="3">16732_t:CDS:1</fullName>
    </submittedName>
</protein>
<dbReference type="Proteomes" id="UP000789405">
    <property type="component" value="Unassembled WGS sequence"/>
</dbReference>
<dbReference type="InterPro" id="IPR001254">
    <property type="entry name" value="Trypsin_dom"/>
</dbReference>
<feature type="domain" description="Peptidase S1" evidence="2">
    <location>
        <begin position="93"/>
        <end position="269"/>
    </location>
</feature>